<sequence>MTEHQPADAAPTSDLAAQGTTKPVGRPTKLTPEIADALCEARQKGHSIAGAAALCGVGKSTLKRWLAEGEPDDAPEGLRDFRDRFTRAGAHAIGSLINAAFEDALGGVVIKTVERTLPDGSSVREEQVTPPNGRTALEIAARLAPDDWRPVKAVELTGADGGPVEIAHQAGIVEGVVARVAAVKARKAAEAAEAAVSGDDGE</sequence>
<dbReference type="SUPFAM" id="SSF46689">
    <property type="entry name" value="Homeodomain-like"/>
    <property type="match status" value="1"/>
</dbReference>
<dbReference type="OrthoDB" id="3777963at2"/>
<keyword evidence="3" id="KW-1185">Reference proteome</keyword>
<evidence type="ECO:0000313" key="2">
    <source>
        <dbReference type="EMBL" id="TMR10092.1"/>
    </source>
</evidence>
<dbReference type="InterPro" id="IPR009057">
    <property type="entry name" value="Homeodomain-like_sf"/>
</dbReference>
<dbReference type="EMBL" id="VCKY01000204">
    <property type="protein sequence ID" value="TMR10092.1"/>
    <property type="molecule type" value="Genomic_DNA"/>
</dbReference>
<proteinExistence type="predicted"/>
<dbReference type="Proteomes" id="UP000309128">
    <property type="component" value="Unassembled WGS sequence"/>
</dbReference>
<gene>
    <name evidence="2" type="ORF">ETD86_40930</name>
</gene>
<comment type="caution">
    <text evidence="2">The sequence shown here is derived from an EMBL/GenBank/DDBJ whole genome shotgun (WGS) entry which is preliminary data.</text>
</comment>
<name>A0A5S4F1Y2_9ACTN</name>
<evidence type="ECO:0000313" key="3">
    <source>
        <dbReference type="Proteomes" id="UP000309128"/>
    </source>
</evidence>
<organism evidence="2 3">
    <name type="scientific">Nonomuraea turkmeniaca</name>
    <dbReference type="NCBI Taxonomy" id="103838"/>
    <lineage>
        <taxon>Bacteria</taxon>
        <taxon>Bacillati</taxon>
        <taxon>Actinomycetota</taxon>
        <taxon>Actinomycetes</taxon>
        <taxon>Streptosporangiales</taxon>
        <taxon>Streptosporangiaceae</taxon>
        <taxon>Nonomuraea</taxon>
    </lineage>
</organism>
<feature type="region of interest" description="Disordered" evidence="1">
    <location>
        <begin position="1"/>
        <end position="30"/>
    </location>
</feature>
<dbReference type="Gene3D" id="1.10.10.60">
    <property type="entry name" value="Homeodomain-like"/>
    <property type="match status" value="1"/>
</dbReference>
<accession>A0A5S4F1Y2</accession>
<reference evidence="2 3" key="1">
    <citation type="submission" date="2019-05" db="EMBL/GenBank/DDBJ databases">
        <title>Draft genome sequence of Nonomuraea turkmeniaca DSM 43926.</title>
        <authorList>
            <person name="Saricaoglu S."/>
            <person name="Isik K."/>
        </authorList>
    </citation>
    <scope>NUCLEOTIDE SEQUENCE [LARGE SCALE GENOMIC DNA]</scope>
    <source>
        <strain evidence="2 3">DSM 43926</strain>
    </source>
</reference>
<protein>
    <recommendedName>
        <fullName evidence="4">Helix-turn-helix domain-containing protein</fullName>
    </recommendedName>
</protein>
<dbReference type="RefSeq" id="WP_138672006.1">
    <property type="nucleotide sequence ID" value="NZ_VCKY01000204.1"/>
</dbReference>
<dbReference type="AlphaFoldDB" id="A0A5S4F1Y2"/>
<evidence type="ECO:0008006" key="4">
    <source>
        <dbReference type="Google" id="ProtNLM"/>
    </source>
</evidence>
<evidence type="ECO:0000256" key="1">
    <source>
        <dbReference type="SAM" id="MobiDB-lite"/>
    </source>
</evidence>